<proteinExistence type="predicted"/>
<evidence type="ECO:0000313" key="2">
    <source>
        <dbReference type="Proteomes" id="UP001199355"/>
    </source>
</evidence>
<protein>
    <submittedName>
        <fullName evidence="1">Uncharacterized protein</fullName>
    </submittedName>
</protein>
<comment type="caution">
    <text evidence="1">The sequence shown here is derived from an EMBL/GenBank/DDBJ whole genome shotgun (WGS) entry which is preliminary data.</text>
</comment>
<dbReference type="RefSeq" id="WP_308727506.1">
    <property type="nucleotide sequence ID" value="NZ_JAJEQF010000001.1"/>
</dbReference>
<gene>
    <name evidence="1" type="ORF">LKD45_01240</name>
</gene>
<reference evidence="1 2" key="1">
    <citation type="submission" date="2021-10" db="EMBL/GenBank/DDBJ databases">
        <title>Anaerobic single-cell dispensing facilitates the cultivation of human gut bacteria.</title>
        <authorList>
            <person name="Afrizal A."/>
        </authorList>
    </citation>
    <scope>NUCLEOTIDE SEQUENCE [LARGE SCALE GENOMIC DNA]</scope>
    <source>
        <strain evidence="1 2">CLA-AA-H244</strain>
    </source>
</reference>
<sequence>MKNDRKNKIPVVFLGELFQYDKTKKYLKEAENYDIVFTNKKSPAGNEPKGEFCCPGFLFKHNVRL</sequence>
<accession>A0AAE3AVY6</accession>
<keyword evidence="2" id="KW-1185">Reference proteome</keyword>
<organism evidence="1 2">
    <name type="scientific">Gallintestinimicrobium propionicum</name>
    <dbReference type="NCBI Taxonomy" id="2981770"/>
    <lineage>
        <taxon>Bacteria</taxon>
        <taxon>Bacillati</taxon>
        <taxon>Bacillota</taxon>
        <taxon>Clostridia</taxon>
        <taxon>Lachnospirales</taxon>
        <taxon>Lachnospiraceae</taxon>
        <taxon>Gallintestinimicrobium</taxon>
    </lineage>
</organism>
<dbReference type="Proteomes" id="UP001199355">
    <property type="component" value="Unassembled WGS sequence"/>
</dbReference>
<evidence type="ECO:0000313" key="1">
    <source>
        <dbReference type="EMBL" id="MCC2166332.1"/>
    </source>
</evidence>
<dbReference type="EMBL" id="JAJEQF010000001">
    <property type="protein sequence ID" value="MCC2166332.1"/>
    <property type="molecule type" value="Genomic_DNA"/>
</dbReference>
<name>A0AAE3AVY6_9FIRM</name>
<dbReference type="AlphaFoldDB" id="A0AAE3AVY6"/>